<evidence type="ECO:0000313" key="3">
    <source>
        <dbReference type="Proteomes" id="UP000717634"/>
    </source>
</evidence>
<dbReference type="Pfam" id="PF13568">
    <property type="entry name" value="OMP_b-brl_2"/>
    <property type="match status" value="1"/>
</dbReference>
<reference evidence="2 3" key="1">
    <citation type="submission" date="2020-03" db="EMBL/GenBank/DDBJ databases">
        <title>Genomic Encyclopedia of Type Strains, Phase IV (KMG-V): Genome sequencing to study the core and pangenomes of soil and plant-associated prokaryotes.</title>
        <authorList>
            <person name="Whitman W."/>
        </authorList>
    </citation>
    <scope>NUCLEOTIDE SEQUENCE [LARGE SCALE GENOMIC DNA]</scope>
    <source>
        <strain evidence="2 3">1B</strain>
    </source>
</reference>
<dbReference type="InterPro" id="IPR025665">
    <property type="entry name" value="Beta-barrel_OMP_2"/>
</dbReference>
<organism evidence="2 3">
    <name type="scientific">Hymenobacter artigasi</name>
    <dbReference type="NCBI Taxonomy" id="2719616"/>
    <lineage>
        <taxon>Bacteria</taxon>
        <taxon>Pseudomonadati</taxon>
        <taxon>Bacteroidota</taxon>
        <taxon>Cytophagia</taxon>
        <taxon>Cytophagales</taxon>
        <taxon>Hymenobacteraceae</taxon>
        <taxon>Hymenobacter</taxon>
    </lineage>
</organism>
<dbReference type="Proteomes" id="UP000717634">
    <property type="component" value="Unassembled WGS sequence"/>
</dbReference>
<protein>
    <recommendedName>
        <fullName evidence="1">Outer membrane protein beta-barrel domain-containing protein</fullName>
    </recommendedName>
</protein>
<feature type="domain" description="Outer membrane protein beta-barrel" evidence="1">
    <location>
        <begin position="223"/>
        <end position="391"/>
    </location>
</feature>
<evidence type="ECO:0000313" key="2">
    <source>
        <dbReference type="EMBL" id="NKI89766.1"/>
    </source>
</evidence>
<comment type="caution">
    <text evidence="2">The sequence shown here is derived from an EMBL/GenBank/DDBJ whole genome shotgun (WGS) entry which is preliminary data.</text>
</comment>
<name>A0ABX1HLF6_9BACT</name>
<gene>
    <name evidence="2" type="ORF">HBN54_002365</name>
</gene>
<accession>A0ABX1HLF6</accession>
<proteinExistence type="predicted"/>
<evidence type="ECO:0000259" key="1">
    <source>
        <dbReference type="Pfam" id="PF13568"/>
    </source>
</evidence>
<keyword evidence="3" id="KW-1185">Reference proteome</keyword>
<sequence length="423" mass="47080">MDAGCAKPPHYARATLSDWLPNRTPSSHAIYQVKKQLLLAIFFSLLGLTSRAQNKEKDFVVKANGDTLRGTIRNSFYRPGREAARLQQGKTTLQFNPDEIAGYGRPYKQVLVSRQVGAKGAPEFVRPIALGYLSLYAGTNAENELRFYVQPADSAYLVEIAPQNAMLTLNRLMGDCPALDFGAEATRRRFPYSRRGMLDLVKTYNTCRQPAQPTRVMEPKGALVFRFGVKAGLHASRFNFGPESASPVNFKPSYQFGVTLNMQRRSRFSTQIELNYLSLKNEFEQAVISPSIITSSRAVTLALDYKQLQLPILLRYQLTNGPVRAFINAGPCAGFNFSNASTLKTKYVYLNDSQTSPYQLPESISAGFVAGAGLLFKIPTGHLLSLEARVDHLYDGLRKSYAAESDFQNPQHTSFRLDAGILF</sequence>
<dbReference type="RefSeq" id="WP_168673391.1">
    <property type="nucleotide sequence ID" value="NZ_JAAVTK010000006.1"/>
</dbReference>
<dbReference type="EMBL" id="JAAVTK010000006">
    <property type="protein sequence ID" value="NKI89766.1"/>
    <property type="molecule type" value="Genomic_DNA"/>
</dbReference>